<keyword evidence="1" id="KW-0732">Signal</keyword>
<dbReference type="OrthoDB" id="101884at2"/>
<dbReference type="Proteomes" id="UP000245138">
    <property type="component" value="Unassembled WGS sequence"/>
</dbReference>
<feature type="chain" id="PRO_5015600202" evidence="1">
    <location>
        <begin position="23"/>
        <end position="477"/>
    </location>
</feature>
<evidence type="ECO:0000256" key="1">
    <source>
        <dbReference type="SAM" id="SignalP"/>
    </source>
</evidence>
<dbReference type="RefSeq" id="WP_109052320.1">
    <property type="nucleotide sequence ID" value="NZ_QDKJ01000001.1"/>
</dbReference>
<name>A0A2U1U1N4_9GAMM</name>
<organism evidence="2 3">
    <name type="scientific">Brenneria roseae subsp. americana</name>
    <dbReference type="NCBI Taxonomy" id="1508507"/>
    <lineage>
        <taxon>Bacteria</taxon>
        <taxon>Pseudomonadati</taxon>
        <taxon>Pseudomonadota</taxon>
        <taxon>Gammaproteobacteria</taxon>
        <taxon>Enterobacterales</taxon>
        <taxon>Pectobacteriaceae</taxon>
        <taxon>Brenneria</taxon>
    </lineage>
</organism>
<dbReference type="InterPro" id="IPR038636">
    <property type="entry name" value="Wzi_sf"/>
</dbReference>
<proteinExistence type="predicted"/>
<dbReference type="AlphaFoldDB" id="A0A2U1U1N4"/>
<evidence type="ECO:0000313" key="3">
    <source>
        <dbReference type="Proteomes" id="UP000245138"/>
    </source>
</evidence>
<feature type="signal peptide" evidence="1">
    <location>
        <begin position="1"/>
        <end position="22"/>
    </location>
</feature>
<dbReference type="EMBL" id="QDKJ01000001">
    <property type="protein sequence ID" value="PWC15557.1"/>
    <property type="molecule type" value="Genomic_DNA"/>
</dbReference>
<dbReference type="Pfam" id="PF14052">
    <property type="entry name" value="Caps_assemb_Wzi"/>
    <property type="match status" value="1"/>
</dbReference>
<keyword evidence="3" id="KW-1185">Reference proteome</keyword>
<protein>
    <submittedName>
        <fullName evidence="2">Capsule assembly Wzi family protein</fullName>
    </submittedName>
</protein>
<dbReference type="Gene3D" id="2.40.160.130">
    <property type="entry name" value="Capsule assembly protein Wzi"/>
    <property type="match status" value="1"/>
</dbReference>
<sequence length="477" mass="52643">MSTNKLLMAISGMFLCVSTSQAAGLITPDSTLRNDLAWLADRGVIQTSLSTWPLSQEEIESALAQATPVTDTERRVISRVEQRIGQLKSNVRITGYTSTDKPGLPQGFGSTHASDHALSIGAGASDEFWDVNLKGTVEGNQRIEDQSRWNMDGSYGAVKIFNQWLSFGKVAQWWGPGYDGSLIRSDSARPVTGFILQRADQSPFETPWLSWIGRWQYQLSAGQLEQYHAVPETKLVGGRFTMMPTNFIELGASRYIMWAGKGRPNSWGSFWDATTGRDNTGDPNRDPGNQLGGFDVKLKLQPLIGLPVSIYAQSTGEDEAGFLPSKNAYLAGIEGHPEWGTSTIHWYVEAADTRSEFKDKNVIYNHFIYKGGYYQQGYPLGHAMGGGGQSLSGKIELALDDGQRWNTRLMYAKVNPANQSFNKAFPRSDTLKGIEVGWGYDFQSKVKFDTSVWYTDSDHNTSDDVGAGIGIEIPINL</sequence>
<comment type="caution">
    <text evidence="2">The sequence shown here is derived from an EMBL/GenBank/DDBJ whole genome shotgun (WGS) entry which is preliminary data.</text>
</comment>
<dbReference type="InterPro" id="IPR026950">
    <property type="entry name" value="Caps_assemb_Wzi"/>
</dbReference>
<gene>
    <name evidence="2" type="ORF">B4923_00060</name>
</gene>
<evidence type="ECO:0000313" key="2">
    <source>
        <dbReference type="EMBL" id="PWC15557.1"/>
    </source>
</evidence>
<accession>A0A2U1U1N4</accession>
<reference evidence="2 3" key="1">
    <citation type="submission" date="2018-04" db="EMBL/GenBank/DDBJ databases">
        <title>Brenneria corticis sp.nov.</title>
        <authorList>
            <person name="Li Y."/>
        </authorList>
    </citation>
    <scope>NUCLEOTIDE SEQUENCE [LARGE SCALE GENOMIC DNA]</scope>
    <source>
        <strain evidence="2 3">LMG 27715</strain>
    </source>
</reference>